<dbReference type="Gene3D" id="3.90.550.10">
    <property type="entry name" value="Spore Coat Polysaccharide Biosynthesis Protein SpsA, Chain A"/>
    <property type="match status" value="1"/>
</dbReference>
<evidence type="ECO:0000256" key="4">
    <source>
        <dbReference type="ARBA" id="ARBA00022679"/>
    </source>
</evidence>
<keyword evidence="2" id="KW-1003">Cell membrane</keyword>
<dbReference type="EMBL" id="CP006912">
    <property type="protein sequence ID" value="AHB48106.1"/>
    <property type="molecule type" value="Genomic_DNA"/>
</dbReference>
<name>V5SB64_9HYPH</name>
<sequence>MISVVIPTFNAQHSLAETLTSLVPAAVEGVVCEVIVADGGSTDRTFDIADGAGAEIVKAPAGRGAQLRAGAERARFPWLLFLNSGTYLDAGWERDAAQHIERVKSGRRKAAAATFRFVLDDEGFGARMAERMAAFRMGLLKLPYGDQGLLLPRTLYDEVGGFGALPLLEDVDLARRLGRRRLAVLNARAVMDGERYRQDRTLTRTARAQACLGLYLAGVPVKAIAAVFGSPQKRVSETIAERRAS</sequence>
<accession>V5SB64</accession>
<dbReference type="InterPro" id="IPR029044">
    <property type="entry name" value="Nucleotide-diphossugar_trans"/>
</dbReference>
<protein>
    <submittedName>
        <fullName evidence="7">Glycosyl transferase family 2</fullName>
    </submittedName>
</protein>
<evidence type="ECO:0000259" key="6">
    <source>
        <dbReference type="Pfam" id="PF00535"/>
    </source>
</evidence>
<organism evidence="7 8">
    <name type="scientific">Hyphomicrobium nitrativorans NL23</name>
    <dbReference type="NCBI Taxonomy" id="1029756"/>
    <lineage>
        <taxon>Bacteria</taxon>
        <taxon>Pseudomonadati</taxon>
        <taxon>Pseudomonadota</taxon>
        <taxon>Alphaproteobacteria</taxon>
        <taxon>Hyphomicrobiales</taxon>
        <taxon>Hyphomicrobiaceae</taxon>
        <taxon>Hyphomicrobium</taxon>
    </lineage>
</organism>
<dbReference type="OrthoDB" id="9811214at2"/>
<reference evidence="7 8" key="1">
    <citation type="journal article" date="2014" name="Genome Announc.">
        <title>Complete Genome Sequence of Hyphomicrobium nitrativorans Strain NL23, a Denitrifying Bacterium Isolated from Biofilm of a Methanol-Fed Denitrification System Treating Seawater at the Montreal Biodome.</title>
        <authorList>
            <person name="Martineau C."/>
            <person name="Villeneuve C."/>
            <person name="Mauffrey F."/>
            <person name="Villemur R."/>
        </authorList>
    </citation>
    <scope>NUCLEOTIDE SEQUENCE [LARGE SCALE GENOMIC DNA]</scope>
    <source>
        <strain evidence="7">NL23</strain>
    </source>
</reference>
<evidence type="ECO:0000313" key="7">
    <source>
        <dbReference type="EMBL" id="AHB48106.1"/>
    </source>
</evidence>
<keyword evidence="4 7" id="KW-0808">Transferase</keyword>
<dbReference type="GO" id="GO:0016757">
    <property type="term" value="F:glycosyltransferase activity"/>
    <property type="evidence" value="ECO:0007669"/>
    <property type="project" value="UniProtKB-KW"/>
</dbReference>
<dbReference type="KEGG" id="hni:W911_06460"/>
<keyword evidence="3" id="KW-0328">Glycosyltransferase</keyword>
<dbReference type="RefSeq" id="WP_023786686.1">
    <property type="nucleotide sequence ID" value="NC_022997.1"/>
</dbReference>
<feature type="domain" description="Glycosyltransferase 2-like" evidence="6">
    <location>
        <begin position="3"/>
        <end position="102"/>
    </location>
</feature>
<evidence type="ECO:0000256" key="5">
    <source>
        <dbReference type="ARBA" id="ARBA00023136"/>
    </source>
</evidence>
<dbReference type="STRING" id="1029756.W911_06460"/>
<comment type="subcellular location">
    <subcellularLocation>
        <location evidence="1">Cell membrane</location>
    </subcellularLocation>
</comment>
<dbReference type="GO" id="GO:0005886">
    <property type="term" value="C:plasma membrane"/>
    <property type="evidence" value="ECO:0007669"/>
    <property type="project" value="UniProtKB-SubCell"/>
</dbReference>
<proteinExistence type="predicted"/>
<dbReference type="Pfam" id="PF00535">
    <property type="entry name" value="Glycos_transf_2"/>
    <property type="match status" value="1"/>
</dbReference>
<dbReference type="PANTHER" id="PTHR43646">
    <property type="entry name" value="GLYCOSYLTRANSFERASE"/>
    <property type="match status" value="1"/>
</dbReference>
<dbReference type="Proteomes" id="UP000018542">
    <property type="component" value="Chromosome"/>
</dbReference>
<evidence type="ECO:0000256" key="2">
    <source>
        <dbReference type="ARBA" id="ARBA00022475"/>
    </source>
</evidence>
<dbReference type="HOGENOM" id="CLU_025996_17_3_5"/>
<evidence type="ECO:0000256" key="3">
    <source>
        <dbReference type="ARBA" id="ARBA00022676"/>
    </source>
</evidence>
<keyword evidence="5" id="KW-0472">Membrane</keyword>
<evidence type="ECO:0000313" key="8">
    <source>
        <dbReference type="Proteomes" id="UP000018542"/>
    </source>
</evidence>
<evidence type="ECO:0000256" key="1">
    <source>
        <dbReference type="ARBA" id="ARBA00004236"/>
    </source>
</evidence>
<dbReference type="PANTHER" id="PTHR43646:SF2">
    <property type="entry name" value="GLYCOSYLTRANSFERASE 2-LIKE DOMAIN-CONTAINING PROTEIN"/>
    <property type="match status" value="1"/>
</dbReference>
<dbReference type="AlphaFoldDB" id="V5SB64"/>
<dbReference type="SUPFAM" id="SSF53448">
    <property type="entry name" value="Nucleotide-diphospho-sugar transferases"/>
    <property type="match status" value="1"/>
</dbReference>
<keyword evidence="8" id="KW-1185">Reference proteome</keyword>
<gene>
    <name evidence="7" type="ORF">W911_06460</name>
</gene>
<dbReference type="PATRIC" id="fig|1029756.8.peg.1354"/>
<dbReference type="InterPro" id="IPR001173">
    <property type="entry name" value="Glyco_trans_2-like"/>
</dbReference>